<evidence type="ECO:0000256" key="1">
    <source>
        <dbReference type="ARBA" id="ARBA00007017"/>
    </source>
</evidence>
<evidence type="ECO:0000256" key="3">
    <source>
        <dbReference type="ARBA" id="ARBA00022705"/>
    </source>
</evidence>
<gene>
    <name evidence="4" type="ORF">SBAD_LOCUS11543</name>
</gene>
<reference evidence="6" key="1">
    <citation type="submission" date="2016-06" db="UniProtKB">
        <authorList>
            <consortium name="WormBaseParasite"/>
        </authorList>
    </citation>
    <scope>IDENTIFICATION</scope>
</reference>
<dbReference type="PANTHER" id="PTHR13395:SF6">
    <property type="entry name" value="SISTER CHROMATID COHESION PROTEIN DCC1"/>
    <property type="match status" value="1"/>
</dbReference>
<dbReference type="EMBL" id="UZAM01015870">
    <property type="protein sequence ID" value="VDP40908.1"/>
    <property type="molecule type" value="Genomic_DNA"/>
</dbReference>
<dbReference type="GO" id="GO:0000775">
    <property type="term" value="C:chromosome, centromeric region"/>
    <property type="evidence" value="ECO:0007669"/>
    <property type="project" value="TreeGrafter"/>
</dbReference>
<dbReference type="AlphaFoldDB" id="A0A183J6P5"/>
<dbReference type="GO" id="GO:0000785">
    <property type="term" value="C:chromatin"/>
    <property type="evidence" value="ECO:0007669"/>
    <property type="project" value="TreeGrafter"/>
</dbReference>
<keyword evidence="5" id="KW-1185">Reference proteome</keyword>
<dbReference type="WBParaSite" id="SBAD_0001192901-mRNA-1">
    <property type="protein sequence ID" value="SBAD_0001192901-mRNA-1"/>
    <property type="gene ID" value="SBAD_0001192901"/>
</dbReference>
<proteinExistence type="inferred from homology"/>
<name>A0A183J6P5_9BILA</name>
<comment type="similarity">
    <text evidence="1">Belongs to the DCC1 family.</text>
</comment>
<evidence type="ECO:0000313" key="5">
    <source>
        <dbReference type="Proteomes" id="UP000270296"/>
    </source>
</evidence>
<organism evidence="6">
    <name type="scientific">Soboliphyme baturini</name>
    <dbReference type="NCBI Taxonomy" id="241478"/>
    <lineage>
        <taxon>Eukaryota</taxon>
        <taxon>Metazoa</taxon>
        <taxon>Ecdysozoa</taxon>
        <taxon>Nematoda</taxon>
        <taxon>Enoplea</taxon>
        <taxon>Dorylaimia</taxon>
        <taxon>Dioctophymatida</taxon>
        <taxon>Dioctophymatoidea</taxon>
        <taxon>Soboliphymatidae</taxon>
        <taxon>Soboliphyme</taxon>
    </lineage>
</organism>
<dbReference type="GO" id="GO:0031390">
    <property type="term" value="C:Ctf18 RFC-like complex"/>
    <property type="evidence" value="ECO:0007669"/>
    <property type="project" value="InterPro"/>
</dbReference>
<evidence type="ECO:0000256" key="2">
    <source>
        <dbReference type="ARBA" id="ARBA00017682"/>
    </source>
</evidence>
<dbReference type="Pfam" id="PF09724">
    <property type="entry name" value="Dcc1"/>
    <property type="match status" value="1"/>
</dbReference>
<dbReference type="InterPro" id="IPR022088">
    <property type="entry name" value="Intraflagellar_transp_cmplxB"/>
</dbReference>
<keyword evidence="3" id="KW-0235">DNA replication</keyword>
<dbReference type="OrthoDB" id="5199543at2759"/>
<dbReference type="GO" id="GO:0034088">
    <property type="term" value="P:maintenance of mitotic sister chromatid cohesion"/>
    <property type="evidence" value="ECO:0007669"/>
    <property type="project" value="TreeGrafter"/>
</dbReference>
<sequence>MDELVDLVPANMQCVEQTIKDMPVCIMNGFVRLLHFDYLSKVTSEITGAMEEFGFDWRSFNATTFRTNFLDMIPPEVLDKWFSLFAHLSEDGNTTTLDERKVCRLYARMLLKPFHMQEFLVAWQQSVPPNMNTSLEMLDGLAILHHDPPPCVQYFPEEELSPSGLERFQRLFLEKEKWSMEEIEPYARKMGDEMEMTTNGNEQSNSAVPETRNVETRSDMVQKILPEEEEVFGYVAAYAPLNEVITPMLKPFLPDFVPM</sequence>
<evidence type="ECO:0000313" key="4">
    <source>
        <dbReference type="EMBL" id="VDP40908.1"/>
    </source>
</evidence>
<reference evidence="4 5" key="2">
    <citation type="submission" date="2018-11" db="EMBL/GenBank/DDBJ databases">
        <authorList>
            <consortium name="Pathogen Informatics"/>
        </authorList>
    </citation>
    <scope>NUCLEOTIDE SEQUENCE [LARGE SCALE GENOMIC DNA]</scope>
</reference>
<dbReference type="Pfam" id="PF12317">
    <property type="entry name" value="IFT46_B_C"/>
    <property type="match status" value="1"/>
</dbReference>
<accession>A0A183J6P5</accession>
<dbReference type="Proteomes" id="UP000270296">
    <property type="component" value="Unassembled WGS sequence"/>
</dbReference>
<dbReference type="GO" id="GO:0042073">
    <property type="term" value="P:intraciliary transport"/>
    <property type="evidence" value="ECO:0007669"/>
    <property type="project" value="InterPro"/>
</dbReference>
<dbReference type="GO" id="GO:0005929">
    <property type="term" value="C:cilium"/>
    <property type="evidence" value="ECO:0007669"/>
    <property type="project" value="GOC"/>
</dbReference>
<dbReference type="PANTHER" id="PTHR13395">
    <property type="entry name" value="SISTER CHROMATID COHESION PROTEIN DCC1-RELATED"/>
    <property type="match status" value="1"/>
</dbReference>
<dbReference type="InterPro" id="IPR019128">
    <property type="entry name" value="Dcc1"/>
</dbReference>
<dbReference type="GO" id="GO:0006260">
    <property type="term" value="P:DNA replication"/>
    <property type="evidence" value="ECO:0007669"/>
    <property type="project" value="UniProtKB-KW"/>
</dbReference>
<evidence type="ECO:0000313" key="6">
    <source>
        <dbReference type="WBParaSite" id="SBAD_0001192901-mRNA-1"/>
    </source>
</evidence>
<protein>
    <recommendedName>
        <fullName evidence="2">Sister chromatid cohesion protein DCC1</fullName>
    </recommendedName>
</protein>